<feature type="domain" description="IclR-ED" evidence="5">
    <location>
        <begin position="69"/>
        <end position="249"/>
    </location>
</feature>
<keyword evidence="7" id="KW-1185">Reference proteome</keyword>
<organism evidence="6 7">
    <name type="scientific">Brevibacterium sediminis</name>
    <dbReference type="NCBI Taxonomy" id="1857024"/>
    <lineage>
        <taxon>Bacteria</taxon>
        <taxon>Bacillati</taxon>
        <taxon>Actinomycetota</taxon>
        <taxon>Actinomycetes</taxon>
        <taxon>Micrococcales</taxon>
        <taxon>Brevibacteriaceae</taxon>
        <taxon>Brevibacterium</taxon>
    </lineage>
</organism>
<dbReference type="InterPro" id="IPR050707">
    <property type="entry name" value="HTH_MetabolicPath_Reg"/>
</dbReference>
<evidence type="ECO:0000256" key="3">
    <source>
        <dbReference type="ARBA" id="ARBA00023163"/>
    </source>
</evidence>
<protein>
    <submittedName>
        <fullName evidence="6">IclR family transcriptional regulator</fullName>
    </submittedName>
</protein>
<dbReference type="RefSeq" id="WP_229664192.1">
    <property type="nucleotide sequence ID" value="NZ_BMJG01000014.1"/>
</dbReference>
<dbReference type="SUPFAM" id="SSF46785">
    <property type="entry name" value="Winged helix' DNA-binding domain"/>
    <property type="match status" value="1"/>
</dbReference>
<dbReference type="Proteomes" id="UP000632322">
    <property type="component" value="Unassembled WGS sequence"/>
</dbReference>
<dbReference type="SMART" id="SM00346">
    <property type="entry name" value="HTH_ICLR"/>
    <property type="match status" value="1"/>
</dbReference>
<dbReference type="SUPFAM" id="SSF55781">
    <property type="entry name" value="GAF domain-like"/>
    <property type="match status" value="1"/>
</dbReference>
<dbReference type="PANTHER" id="PTHR30136:SF24">
    <property type="entry name" value="HTH-TYPE TRANSCRIPTIONAL REPRESSOR ALLR"/>
    <property type="match status" value="1"/>
</dbReference>
<dbReference type="Gene3D" id="3.30.450.40">
    <property type="match status" value="1"/>
</dbReference>
<evidence type="ECO:0000256" key="1">
    <source>
        <dbReference type="ARBA" id="ARBA00023015"/>
    </source>
</evidence>
<reference evidence="7" key="1">
    <citation type="journal article" date="2019" name="Int. J. Syst. Evol. Microbiol.">
        <title>The Global Catalogue of Microorganisms (GCM) 10K type strain sequencing project: providing services to taxonomists for standard genome sequencing and annotation.</title>
        <authorList>
            <consortium name="The Broad Institute Genomics Platform"/>
            <consortium name="The Broad Institute Genome Sequencing Center for Infectious Disease"/>
            <person name="Wu L."/>
            <person name="Ma J."/>
        </authorList>
    </citation>
    <scope>NUCLEOTIDE SEQUENCE [LARGE SCALE GENOMIC DNA]</scope>
    <source>
        <strain evidence="7">CGMCC 1.15472</strain>
    </source>
</reference>
<accession>A0ABQ1MW78</accession>
<dbReference type="InterPro" id="IPR036388">
    <property type="entry name" value="WH-like_DNA-bd_sf"/>
</dbReference>
<dbReference type="PROSITE" id="PS51078">
    <property type="entry name" value="ICLR_ED"/>
    <property type="match status" value="1"/>
</dbReference>
<dbReference type="InterPro" id="IPR005471">
    <property type="entry name" value="Tscrpt_reg_IclR_N"/>
</dbReference>
<evidence type="ECO:0000259" key="5">
    <source>
        <dbReference type="PROSITE" id="PS51078"/>
    </source>
</evidence>
<proteinExistence type="predicted"/>
<dbReference type="Pfam" id="PF09339">
    <property type="entry name" value="HTH_IclR"/>
    <property type="match status" value="1"/>
</dbReference>
<dbReference type="PANTHER" id="PTHR30136">
    <property type="entry name" value="HELIX-TURN-HELIX TRANSCRIPTIONAL REGULATOR, ICLR FAMILY"/>
    <property type="match status" value="1"/>
</dbReference>
<feature type="domain" description="HTH iclR-type" evidence="4">
    <location>
        <begin position="8"/>
        <end position="68"/>
    </location>
</feature>
<sequence length="249" mass="27444">MEAKGNQGRTLDRALDVLESVTNSREPVSLTDISKMTGLHIATTQRLVGQLVGRDYLQGGKRGYTLGPKVLPMSHAYVLQDRLALIAPGLLSMLTAQTGLTSSVFVRVKDTRVLVARIEAPNPLSYQFPVGQVLSLFFGGGKVLLAHAEPQARQQLLDEYSPIRLENGRIQDLNALQEDLEAIRRDGYLIAESERNLGAMSITAPIWSPDMELLGSLNLVAEHGEMDREGLFDHRAELLRACRKITAQM</sequence>
<keyword evidence="1" id="KW-0805">Transcription regulation</keyword>
<dbReference type="Pfam" id="PF01614">
    <property type="entry name" value="IclR_C"/>
    <property type="match status" value="1"/>
</dbReference>
<keyword evidence="2" id="KW-0238">DNA-binding</keyword>
<dbReference type="InterPro" id="IPR029016">
    <property type="entry name" value="GAF-like_dom_sf"/>
</dbReference>
<keyword evidence="3" id="KW-0804">Transcription</keyword>
<dbReference type="Gene3D" id="1.10.10.10">
    <property type="entry name" value="Winged helix-like DNA-binding domain superfamily/Winged helix DNA-binding domain"/>
    <property type="match status" value="1"/>
</dbReference>
<evidence type="ECO:0000256" key="2">
    <source>
        <dbReference type="ARBA" id="ARBA00023125"/>
    </source>
</evidence>
<comment type="caution">
    <text evidence="6">The sequence shown here is derived from an EMBL/GenBank/DDBJ whole genome shotgun (WGS) entry which is preliminary data.</text>
</comment>
<evidence type="ECO:0000313" key="6">
    <source>
        <dbReference type="EMBL" id="GGC46232.1"/>
    </source>
</evidence>
<evidence type="ECO:0000259" key="4">
    <source>
        <dbReference type="PROSITE" id="PS51077"/>
    </source>
</evidence>
<dbReference type="InterPro" id="IPR014757">
    <property type="entry name" value="Tscrpt_reg_IclR_C"/>
</dbReference>
<dbReference type="PROSITE" id="PS51077">
    <property type="entry name" value="HTH_ICLR"/>
    <property type="match status" value="1"/>
</dbReference>
<name>A0ABQ1MW78_9MICO</name>
<dbReference type="EMBL" id="BMJG01000014">
    <property type="protein sequence ID" value="GGC46232.1"/>
    <property type="molecule type" value="Genomic_DNA"/>
</dbReference>
<evidence type="ECO:0000313" key="7">
    <source>
        <dbReference type="Proteomes" id="UP000632322"/>
    </source>
</evidence>
<dbReference type="InterPro" id="IPR036390">
    <property type="entry name" value="WH_DNA-bd_sf"/>
</dbReference>
<gene>
    <name evidence="6" type="primary">pcaU</name>
    <name evidence="6" type="ORF">GCM10010974_30600</name>
</gene>